<dbReference type="RefSeq" id="WP_169699896.1">
    <property type="nucleotide sequence ID" value="NZ_LS974202.1"/>
</dbReference>
<feature type="transmembrane region" description="Helical" evidence="5">
    <location>
        <begin position="507"/>
        <end position="526"/>
    </location>
</feature>
<dbReference type="KEGG" id="minf:MESINF_2350"/>
<dbReference type="GO" id="GO:0016020">
    <property type="term" value="C:membrane"/>
    <property type="evidence" value="ECO:0007669"/>
    <property type="project" value="UniProtKB-SubCell"/>
</dbReference>
<proteinExistence type="predicted"/>
<feature type="domain" description="CHASE" evidence="6">
    <location>
        <begin position="295"/>
        <end position="472"/>
    </location>
</feature>
<evidence type="ECO:0000256" key="4">
    <source>
        <dbReference type="ARBA" id="ARBA00023136"/>
    </source>
</evidence>
<evidence type="ECO:0000256" key="3">
    <source>
        <dbReference type="ARBA" id="ARBA00022989"/>
    </source>
</evidence>
<dbReference type="SMART" id="SM01079">
    <property type="entry name" value="CHASE"/>
    <property type="match status" value="1"/>
</dbReference>
<evidence type="ECO:0000313" key="8">
    <source>
        <dbReference type="EMBL" id="SSC13790.1"/>
    </source>
</evidence>
<dbReference type="InterPro" id="IPR006189">
    <property type="entry name" value="CHASE_dom"/>
</dbReference>
<feature type="domain" description="HD-GYP" evidence="7">
    <location>
        <begin position="583"/>
        <end position="772"/>
    </location>
</feature>
<dbReference type="InterPro" id="IPR037522">
    <property type="entry name" value="HD_GYP_dom"/>
</dbReference>
<evidence type="ECO:0000259" key="7">
    <source>
        <dbReference type="PROSITE" id="PS51832"/>
    </source>
</evidence>
<dbReference type="Proteomes" id="UP000250796">
    <property type="component" value="Chromosome MESINF"/>
</dbReference>
<dbReference type="Pfam" id="PF03924">
    <property type="entry name" value="CHASE"/>
    <property type="match status" value="1"/>
</dbReference>
<dbReference type="PANTHER" id="PTHR45228:SF4">
    <property type="entry name" value="LIPOPROTEIN"/>
    <property type="match status" value="1"/>
</dbReference>
<dbReference type="GO" id="GO:0007165">
    <property type="term" value="P:signal transduction"/>
    <property type="evidence" value="ECO:0007669"/>
    <property type="project" value="UniProtKB-ARBA"/>
</dbReference>
<comment type="subcellular location">
    <subcellularLocation>
        <location evidence="1">Membrane</location>
    </subcellularLocation>
</comment>
<feature type="transmembrane region" description="Helical" evidence="5">
    <location>
        <begin position="233"/>
        <end position="251"/>
    </location>
</feature>
<dbReference type="EMBL" id="LS974202">
    <property type="protein sequence ID" value="SSC13790.1"/>
    <property type="molecule type" value="Genomic_DNA"/>
</dbReference>
<evidence type="ECO:0000259" key="6">
    <source>
        <dbReference type="PROSITE" id="PS50839"/>
    </source>
</evidence>
<dbReference type="Gene3D" id="3.30.450.350">
    <property type="entry name" value="CHASE domain"/>
    <property type="match status" value="1"/>
</dbReference>
<reference evidence="8 9" key="1">
    <citation type="submission" date="2017-01" db="EMBL/GenBank/DDBJ databases">
        <authorList>
            <person name="Erauso G."/>
        </authorList>
    </citation>
    <scope>NUCLEOTIDE SEQUENCE [LARGE SCALE GENOMIC DNA]</scope>
    <source>
        <strain evidence="8">MESINF1</strain>
    </source>
</reference>
<gene>
    <name evidence="8" type="ORF">MESINF_2350</name>
</gene>
<dbReference type="SMART" id="SM00471">
    <property type="entry name" value="HDc"/>
    <property type="match status" value="1"/>
</dbReference>
<dbReference type="CDD" id="cd00077">
    <property type="entry name" value="HDc"/>
    <property type="match status" value="1"/>
</dbReference>
<keyword evidence="4 5" id="KW-0472">Membrane</keyword>
<keyword evidence="3 5" id="KW-1133">Transmembrane helix</keyword>
<name>A0A7Z7LHS4_9BACT</name>
<evidence type="ECO:0000256" key="2">
    <source>
        <dbReference type="ARBA" id="ARBA00022692"/>
    </source>
</evidence>
<evidence type="ECO:0000256" key="5">
    <source>
        <dbReference type="SAM" id="Phobius"/>
    </source>
</evidence>
<protein>
    <submittedName>
        <fullName evidence="8">HD-GYP domain-containing protein</fullName>
    </submittedName>
</protein>
<feature type="transmembrane region" description="Helical" evidence="5">
    <location>
        <begin position="191"/>
        <end position="213"/>
    </location>
</feature>
<feature type="transmembrane region" description="Helical" evidence="5">
    <location>
        <begin position="538"/>
        <end position="558"/>
    </location>
</feature>
<keyword evidence="2 5" id="KW-0812">Transmembrane</keyword>
<evidence type="ECO:0000256" key="1">
    <source>
        <dbReference type="ARBA" id="ARBA00004370"/>
    </source>
</evidence>
<dbReference type="Pfam" id="PF13487">
    <property type="entry name" value="HD_5"/>
    <property type="match status" value="1"/>
</dbReference>
<feature type="transmembrane region" description="Helical" evidence="5">
    <location>
        <begin position="12"/>
        <end position="32"/>
    </location>
</feature>
<dbReference type="SUPFAM" id="SSF109604">
    <property type="entry name" value="HD-domain/PDEase-like"/>
    <property type="match status" value="1"/>
</dbReference>
<dbReference type="InterPro" id="IPR042240">
    <property type="entry name" value="CHASE_sf"/>
</dbReference>
<dbReference type="Gene3D" id="1.10.3210.10">
    <property type="entry name" value="Hypothetical protein af1432"/>
    <property type="match status" value="1"/>
</dbReference>
<dbReference type="PROSITE" id="PS51832">
    <property type="entry name" value="HD_GYP"/>
    <property type="match status" value="1"/>
</dbReference>
<organism evidence="8 9">
    <name type="scientific">Mesotoga infera</name>
    <dbReference type="NCBI Taxonomy" id="1236046"/>
    <lineage>
        <taxon>Bacteria</taxon>
        <taxon>Thermotogati</taxon>
        <taxon>Thermotogota</taxon>
        <taxon>Thermotogae</taxon>
        <taxon>Kosmotogales</taxon>
        <taxon>Kosmotogaceae</taxon>
        <taxon>Mesotoga</taxon>
    </lineage>
</organism>
<keyword evidence="9" id="KW-1185">Reference proteome</keyword>
<dbReference type="InterPro" id="IPR052020">
    <property type="entry name" value="Cyclic_di-GMP/3'3'-cGAMP_PDE"/>
</dbReference>
<dbReference type="GO" id="GO:0003824">
    <property type="term" value="F:catalytic activity"/>
    <property type="evidence" value="ECO:0007669"/>
    <property type="project" value="UniProtKB-ARBA"/>
</dbReference>
<accession>A0A7Z7LHS4</accession>
<sequence>MTFRKKTGRILTMIMIVLVVSSVGISLCFITAESARKSLSDKLLNEAKLLEAALNKAHLESLHGTIDDLANPAYLRLKQQLIQVKKIFPQYRFIYLMGIRTDGEVFFFVDSELPGSPDESLPGDPYWEATENDRNVFWQKRSTIVSPIKDSWGTWANAMIPVFDRLSDKVIAALGIDMDIKNWNGIIMEKTLPMVILSVLLLLLSVIGLLLMWWKKALPQERRKGRFARYLDAITVFFISLTITFMAAFSVNESQKSSRNETFESLAISKATFVLQAFRDMRAYELESLSLLFESSESVERYEFETFVHPIISRGDMTIWGWVPAITSAERYEFESKVSTELSGSFEIWETDGQGKHVRAGERDLYYPILYLEPLEDKRELLGFDLGSNAITKAVIEEAVETGYMTASDPTTPFESTSEVKGVLILNPSYKGISDAFHGFTLAFFRPEVFMKLIESISMNDGMTVVGIYLLDDEGRPVFLASTASEHDEIYNSVSELRHYHSDEMNVVMPIFEFGKVFMIVVHPSFDYERLYPLQQGWMTLAIGAIISLFLTVVVGSLNNRSYRLQREVQQRTEDLQTSLDKLTRTMEGSVRALASAVDLRDPYTSGHQRRVTALAVAIAERMNLNSETINGLRLAASVHDVGKIQVPAEILSSPRRLSALEYEMIKMHPGAGHALFEGIEFPWPVAEIIYQHHERLDGSGYPRGLSGDEIILEARIIAVADVVEAMTSHRPYRPAQGLEEALKEIKKNSGKLYDPAVVSALIELIEEGYTF</sequence>
<evidence type="ECO:0000313" key="9">
    <source>
        <dbReference type="Proteomes" id="UP000250796"/>
    </source>
</evidence>
<dbReference type="PROSITE" id="PS50839">
    <property type="entry name" value="CHASE"/>
    <property type="match status" value="1"/>
</dbReference>
<dbReference type="PANTHER" id="PTHR45228">
    <property type="entry name" value="CYCLIC DI-GMP PHOSPHODIESTERASE TM_0186-RELATED"/>
    <property type="match status" value="1"/>
</dbReference>
<dbReference type="AlphaFoldDB" id="A0A7Z7LHS4"/>
<dbReference type="InterPro" id="IPR003607">
    <property type="entry name" value="HD/PDEase_dom"/>
</dbReference>